<organism evidence="2 3">
    <name type="scientific">Serinicoccus chungangensis</name>
    <dbReference type="NCBI Taxonomy" id="767452"/>
    <lineage>
        <taxon>Bacteria</taxon>
        <taxon>Bacillati</taxon>
        <taxon>Actinomycetota</taxon>
        <taxon>Actinomycetes</taxon>
        <taxon>Micrococcales</taxon>
        <taxon>Ornithinimicrobiaceae</taxon>
        <taxon>Serinicoccus</taxon>
    </lineage>
</organism>
<accession>A0A0W8I8M3</accession>
<proteinExistence type="predicted"/>
<keyword evidence="3" id="KW-1185">Reference proteome</keyword>
<name>A0A0W8I8M3_9MICO</name>
<gene>
    <name evidence="2" type="ORF">AVL62_05490</name>
</gene>
<feature type="compositionally biased region" description="Pro residues" evidence="1">
    <location>
        <begin position="11"/>
        <end position="20"/>
    </location>
</feature>
<evidence type="ECO:0000256" key="1">
    <source>
        <dbReference type="SAM" id="MobiDB-lite"/>
    </source>
</evidence>
<dbReference type="AlphaFoldDB" id="A0A0W8I8M3"/>
<dbReference type="STRING" id="767452.AVL62_05490"/>
<dbReference type="Proteomes" id="UP000054837">
    <property type="component" value="Unassembled WGS sequence"/>
</dbReference>
<feature type="compositionally biased region" description="Basic and acidic residues" evidence="1">
    <location>
        <begin position="1"/>
        <end position="10"/>
    </location>
</feature>
<dbReference type="EMBL" id="LQBL01000022">
    <property type="protein sequence ID" value="KUG55743.1"/>
    <property type="molecule type" value="Genomic_DNA"/>
</dbReference>
<evidence type="ECO:0000313" key="2">
    <source>
        <dbReference type="EMBL" id="KUG55743.1"/>
    </source>
</evidence>
<sequence>MPDGPAREAPPEPAPAPPAARPHHADAVEGVPLGRRGPALSERVVASVRRLLADARVGEAVSTGYALLADPVGRPLGHLVLGIARRSISDAEIAWQDLREVGQAEMAALGAEDWFVPAYEFDPQGAADMLRRVLDEQRHRGWTGTQLLLVARAAFAAQDVGGVRAVVASVTAGDTVHVAASRRHELLDLLEWLPGGRYRAAIPTLESTVRVGLMNYRAPGPGSRNVGDWIQTLASTGHLVRHANLSYVADDPELLRLVQDLAAGVRPERVLHDTPRATVQVVEVHRDGMALQDLPRPTWVPTFGWFLHPVTGQDHLFPFADAVRPIFISFHVNKPDMLTPAAVDYLRRYGPVGCRDWQTVALLHAVDVPAFFSGCMTTTVDTVVPPGPPEDRTEVAHIDVPGGPEAAVVEQSITGLRSLSFAQNLELARQWVDDYARRYHTVRTSRLHSNLPSRSVGCTVEFTPKNRSDVRFGGLIDLDDAAFEAIRQGILDRLAAVMELVLAGAHEDEVYARWREVCAPDVEVARTTLGAMHLDLAEPVPVPAWPGAAEHAVVVDLGPGEAAHLPGLLRALADRLPPDSCVLVSGDETLKAGPLPEVGVPVTLVNRTTADLGAHGPRLRDGTLRREVLLALAVQSVPDARRVVVLPAAVLLPDDLSGLFDVELEGMPVAAPADPRRGRRQLAGLIRSLSSRQGDDATGALELVAAASRDADVLRVPFDPVVLVADPAALRASGVDRVVPLMLRYRATFREALNIVLGGRWTALAPEWATAAHLQTPSADARLVTYRVGARPWSDLVTAGQEAWQDQQPPLR</sequence>
<feature type="region of interest" description="Disordered" evidence="1">
    <location>
        <begin position="1"/>
        <end position="24"/>
    </location>
</feature>
<protein>
    <submittedName>
        <fullName evidence="2">Uncharacterized protein</fullName>
    </submittedName>
</protein>
<comment type="caution">
    <text evidence="2">The sequence shown here is derived from an EMBL/GenBank/DDBJ whole genome shotgun (WGS) entry which is preliminary data.</text>
</comment>
<dbReference type="InterPro" id="IPR029044">
    <property type="entry name" value="Nucleotide-diphossugar_trans"/>
</dbReference>
<evidence type="ECO:0000313" key="3">
    <source>
        <dbReference type="Proteomes" id="UP000054837"/>
    </source>
</evidence>
<reference evidence="2 3" key="1">
    <citation type="submission" date="2015-12" db="EMBL/GenBank/DDBJ databases">
        <title>Serinicoccus chungangenesis strain CD08_5 genome sequencing and assembly.</title>
        <authorList>
            <person name="Chander A.M."/>
            <person name="Kaur G."/>
            <person name="Nair G.R."/>
            <person name="Dhawan D.K."/>
            <person name="Kochhar R.K."/>
            <person name="Mayilraj S."/>
            <person name="Bhadada S.K."/>
        </authorList>
    </citation>
    <scope>NUCLEOTIDE SEQUENCE [LARGE SCALE GENOMIC DNA]</scope>
    <source>
        <strain evidence="2 3">CD08_5</strain>
    </source>
</reference>
<dbReference type="Gene3D" id="3.90.550.10">
    <property type="entry name" value="Spore Coat Polysaccharide Biosynthesis Protein SpsA, Chain A"/>
    <property type="match status" value="1"/>
</dbReference>